<dbReference type="Gene3D" id="3.40.50.1980">
    <property type="entry name" value="Nitrogenase molybdenum iron protein domain"/>
    <property type="match status" value="1"/>
</dbReference>
<evidence type="ECO:0000313" key="6">
    <source>
        <dbReference type="EMBL" id="ABW31701.1"/>
    </source>
</evidence>
<dbReference type="InterPro" id="IPR051313">
    <property type="entry name" value="Bact_iron-sidero_bind"/>
</dbReference>
<dbReference type="GO" id="GO:0030288">
    <property type="term" value="C:outer membrane-bounded periplasmic space"/>
    <property type="evidence" value="ECO:0007669"/>
    <property type="project" value="TreeGrafter"/>
</dbReference>
<sequence length="167" mass="18504">MIYHRILVFAISVMVVACQKDLDVRTPSTPSQQEDCRMIEHQQGATQICGQPQHIAVLGPFVLEPLLALDIQPFAYADHVAWHQDAYNNPSQDIPYLGEFVTQPLTNLGLASQPAIETLLKTKPDLIIGTDFNNADQYQMLSKVAPTLLLVNSGNTRLLQAFGDAEF</sequence>
<gene>
    <name evidence="6" type="ordered locus">AM1_A0197</name>
</gene>
<dbReference type="OrthoDB" id="61776at2"/>
<evidence type="ECO:0000256" key="3">
    <source>
        <dbReference type="ARBA" id="ARBA00022448"/>
    </source>
</evidence>
<accession>A8ZKK1</accession>
<dbReference type="HOGENOM" id="CLU_1590987_0_0_3"/>
<dbReference type="PROSITE" id="PS50983">
    <property type="entry name" value="FE_B12_PBP"/>
    <property type="match status" value="1"/>
</dbReference>
<dbReference type="KEGG" id="amr:AM1_A0197"/>
<name>A8ZKK1_ACAM1</name>
<comment type="subcellular location">
    <subcellularLocation>
        <location evidence="1">Cell envelope</location>
    </subcellularLocation>
</comment>
<dbReference type="Pfam" id="PF01497">
    <property type="entry name" value="Peripla_BP_2"/>
    <property type="match status" value="1"/>
</dbReference>
<keyword evidence="6" id="KW-0614">Plasmid</keyword>
<evidence type="ECO:0000259" key="5">
    <source>
        <dbReference type="PROSITE" id="PS50983"/>
    </source>
</evidence>
<dbReference type="InterPro" id="IPR002491">
    <property type="entry name" value="ABC_transptr_periplasmic_BD"/>
</dbReference>
<keyword evidence="4" id="KW-0732">Signal</keyword>
<evidence type="ECO:0000313" key="7">
    <source>
        <dbReference type="Proteomes" id="UP000000268"/>
    </source>
</evidence>
<keyword evidence="7" id="KW-1185">Reference proteome</keyword>
<evidence type="ECO:0000256" key="2">
    <source>
        <dbReference type="ARBA" id="ARBA00008814"/>
    </source>
</evidence>
<proteinExistence type="inferred from homology"/>
<dbReference type="EMBL" id="CP000838">
    <property type="protein sequence ID" value="ABW31701.1"/>
    <property type="molecule type" value="Genomic_DNA"/>
</dbReference>
<dbReference type="PANTHER" id="PTHR30532">
    <property type="entry name" value="IRON III DICITRATE-BINDING PERIPLASMIC PROTEIN"/>
    <property type="match status" value="1"/>
</dbReference>
<feature type="domain" description="Fe/B12 periplasmic-binding" evidence="5">
    <location>
        <begin position="54"/>
        <end position="167"/>
    </location>
</feature>
<protein>
    <submittedName>
        <fullName evidence="6">Probable iron(III) dicitrate ABC transporter</fullName>
    </submittedName>
</protein>
<dbReference type="PROSITE" id="PS51257">
    <property type="entry name" value="PROKAR_LIPOPROTEIN"/>
    <property type="match status" value="1"/>
</dbReference>
<dbReference type="GO" id="GO:1901678">
    <property type="term" value="P:iron coordination entity transport"/>
    <property type="evidence" value="ECO:0007669"/>
    <property type="project" value="UniProtKB-ARBA"/>
</dbReference>
<reference evidence="6 7" key="1">
    <citation type="journal article" date="2008" name="Proc. Natl. Acad. Sci. U.S.A.">
        <title>Niche adaptation and genome expansion in the chlorophyll d-producing cyanobacterium Acaryochloris marina.</title>
        <authorList>
            <person name="Swingley W.D."/>
            <person name="Chen M."/>
            <person name="Cheung P.C."/>
            <person name="Conrad A.L."/>
            <person name="Dejesa L.C."/>
            <person name="Hao J."/>
            <person name="Honchak B.M."/>
            <person name="Karbach L.E."/>
            <person name="Kurdoglu A."/>
            <person name="Lahiri S."/>
            <person name="Mastrian S.D."/>
            <person name="Miyashita H."/>
            <person name="Page L."/>
            <person name="Ramakrishna P."/>
            <person name="Satoh S."/>
            <person name="Sattley W.M."/>
            <person name="Shimada Y."/>
            <person name="Taylor H.L."/>
            <person name="Tomo T."/>
            <person name="Tsuchiya T."/>
            <person name="Wang Z.T."/>
            <person name="Raymond J."/>
            <person name="Mimuro M."/>
            <person name="Blankenship R.E."/>
            <person name="Touchman J.W."/>
        </authorList>
    </citation>
    <scope>NUCLEOTIDE SEQUENCE [LARGE SCALE GENOMIC DNA]</scope>
    <source>
        <strain evidence="7">MBIC 11017</strain>
        <plasmid evidence="7">Plasmid pREB1</plasmid>
    </source>
</reference>
<dbReference type="PANTHER" id="PTHR30532:SF24">
    <property type="entry name" value="FERRIC ENTEROBACTIN-BINDING PERIPLASMIC PROTEIN FEPB"/>
    <property type="match status" value="1"/>
</dbReference>
<comment type="similarity">
    <text evidence="2">Belongs to the bacterial solute-binding protein 8 family.</text>
</comment>
<dbReference type="AlphaFoldDB" id="A8ZKK1"/>
<evidence type="ECO:0000256" key="4">
    <source>
        <dbReference type="ARBA" id="ARBA00022729"/>
    </source>
</evidence>
<dbReference type="SUPFAM" id="SSF53807">
    <property type="entry name" value="Helical backbone' metal receptor"/>
    <property type="match status" value="1"/>
</dbReference>
<evidence type="ECO:0000256" key="1">
    <source>
        <dbReference type="ARBA" id="ARBA00004196"/>
    </source>
</evidence>
<keyword evidence="3" id="KW-0813">Transport</keyword>
<dbReference type="Proteomes" id="UP000000268">
    <property type="component" value="Plasmid pREB1"/>
</dbReference>
<geneLocation type="plasmid" evidence="6 7">
    <name>pREB1</name>
</geneLocation>
<organism evidence="6 7">
    <name type="scientific">Acaryochloris marina (strain MBIC 11017)</name>
    <dbReference type="NCBI Taxonomy" id="329726"/>
    <lineage>
        <taxon>Bacteria</taxon>
        <taxon>Bacillati</taxon>
        <taxon>Cyanobacteriota</taxon>
        <taxon>Cyanophyceae</taxon>
        <taxon>Acaryochloridales</taxon>
        <taxon>Acaryochloridaceae</taxon>
        <taxon>Acaryochloris</taxon>
    </lineage>
</organism>